<reference evidence="10 11" key="1">
    <citation type="journal article" date="2013" name="BMC Genomics">
        <title>Reconstruction of the lipid metabolism for the microalga Monoraphidium neglectum from its genome sequence reveals characteristics suitable for biofuel production.</title>
        <authorList>
            <person name="Bogen C."/>
            <person name="Al-Dilaimi A."/>
            <person name="Albersmeier A."/>
            <person name="Wichmann J."/>
            <person name="Grundmann M."/>
            <person name="Rupp O."/>
            <person name="Lauersen K.J."/>
            <person name="Blifernez-Klassen O."/>
            <person name="Kalinowski J."/>
            <person name="Goesmann A."/>
            <person name="Mussgnug J.H."/>
            <person name="Kruse O."/>
        </authorList>
    </citation>
    <scope>NUCLEOTIDE SEQUENCE [LARGE SCALE GENOMIC DNA]</scope>
    <source>
        <strain evidence="10 11">SAG 48.87</strain>
    </source>
</reference>
<keyword evidence="5" id="KW-0677">Repeat</keyword>
<evidence type="ECO:0000256" key="8">
    <source>
        <dbReference type="PROSITE-ProRule" id="PRU00282"/>
    </source>
</evidence>
<accession>A0A0D2N3U1</accession>
<dbReference type="PANTHER" id="PTHR45683">
    <property type="entry name" value="MITOCHONDRIAL NICOTINAMIDE ADENINE DINUCLEOTIDE TRANSPORTER 1-RELATED-RELATED"/>
    <property type="match status" value="1"/>
</dbReference>
<dbReference type="InterPro" id="IPR018108">
    <property type="entry name" value="MCP_transmembrane"/>
</dbReference>
<comment type="subcellular location">
    <subcellularLocation>
        <location evidence="1">Membrane</location>
        <topology evidence="1">Multi-pass membrane protein</topology>
    </subcellularLocation>
</comment>
<evidence type="ECO:0000256" key="1">
    <source>
        <dbReference type="ARBA" id="ARBA00004141"/>
    </source>
</evidence>
<feature type="repeat" description="Solcar" evidence="8">
    <location>
        <begin position="1"/>
        <end position="68"/>
    </location>
</feature>
<dbReference type="GO" id="GO:0006862">
    <property type="term" value="P:nucleotide transport"/>
    <property type="evidence" value="ECO:0007669"/>
    <property type="project" value="InterPro"/>
</dbReference>
<evidence type="ECO:0000256" key="7">
    <source>
        <dbReference type="ARBA" id="ARBA00023136"/>
    </source>
</evidence>
<dbReference type="InterPro" id="IPR044712">
    <property type="entry name" value="SLC25A32-like"/>
</dbReference>
<dbReference type="Gene3D" id="1.50.40.10">
    <property type="entry name" value="Mitochondrial carrier domain"/>
    <property type="match status" value="1"/>
</dbReference>
<dbReference type="OrthoDB" id="2019556at2759"/>
<sequence length="96" mass="9985">MIVVKSRLQATNEHTRDENRYGGTADAVARIWAEEGAGGFFAGLRAKILQTALNAGLMLALKDSVTRASERALRAAAAARGVRAGALAGAVHAVAR</sequence>
<evidence type="ECO:0000256" key="5">
    <source>
        <dbReference type="ARBA" id="ARBA00022737"/>
    </source>
</evidence>
<dbReference type="STRING" id="145388.A0A0D2N3U1"/>
<dbReference type="Proteomes" id="UP000054498">
    <property type="component" value="Unassembled WGS sequence"/>
</dbReference>
<evidence type="ECO:0000313" key="10">
    <source>
        <dbReference type="EMBL" id="KIZ00736.1"/>
    </source>
</evidence>
<keyword evidence="6" id="KW-1133">Transmembrane helix</keyword>
<evidence type="ECO:0000256" key="9">
    <source>
        <dbReference type="RuleBase" id="RU000488"/>
    </source>
</evidence>
<gene>
    <name evidence="10" type="ORF">MNEG_7220</name>
</gene>
<evidence type="ECO:0000313" key="11">
    <source>
        <dbReference type="Proteomes" id="UP000054498"/>
    </source>
</evidence>
<keyword evidence="11" id="KW-1185">Reference proteome</keyword>
<dbReference type="GO" id="GO:0016020">
    <property type="term" value="C:membrane"/>
    <property type="evidence" value="ECO:0007669"/>
    <property type="project" value="UniProtKB-SubCell"/>
</dbReference>
<organism evidence="10 11">
    <name type="scientific">Monoraphidium neglectum</name>
    <dbReference type="NCBI Taxonomy" id="145388"/>
    <lineage>
        <taxon>Eukaryota</taxon>
        <taxon>Viridiplantae</taxon>
        <taxon>Chlorophyta</taxon>
        <taxon>core chlorophytes</taxon>
        <taxon>Chlorophyceae</taxon>
        <taxon>CS clade</taxon>
        <taxon>Sphaeropleales</taxon>
        <taxon>Selenastraceae</taxon>
        <taxon>Monoraphidium</taxon>
    </lineage>
</organism>
<keyword evidence="7 8" id="KW-0472">Membrane</keyword>
<dbReference type="Pfam" id="PF00153">
    <property type="entry name" value="Mito_carr"/>
    <property type="match status" value="1"/>
</dbReference>
<evidence type="ECO:0000256" key="3">
    <source>
        <dbReference type="ARBA" id="ARBA00022448"/>
    </source>
</evidence>
<comment type="similarity">
    <text evidence="2 9">Belongs to the mitochondrial carrier (TC 2.A.29) family.</text>
</comment>
<dbReference type="GeneID" id="25740096"/>
<keyword evidence="4 8" id="KW-0812">Transmembrane</keyword>
<dbReference type="EMBL" id="KK101477">
    <property type="protein sequence ID" value="KIZ00736.1"/>
    <property type="molecule type" value="Genomic_DNA"/>
</dbReference>
<dbReference type="RefSeq" id="XP_013899755.1">
    <property type="nucleotide sequence ID" value="XM_014044301.1"/>
</dbReference>
<dbReference type="PROSITE" id="PS50920">
    <property type="entry name" value="SOLCAR"/>
    <property type="match status" value="1"/>
</dbReference>
<dbReference type="InterPro" id="IPR023395">
    <property type="entry name" value="MCP_dom_sf"/>
</dbReference>
<dbReference type="KEGG" id="mng:MNEG_7220"/>
<keyword evidence="3 9" id="KW-0813">Transport</keyword>
<evidence type="ECO:0000256" key="6">
    <source>
        <dbReference type="ARBA" id="ARBA00022989"/>
    </source>
</evidence>
<proteinExistence type="inferred from homology"/>
<protein>
    <submittedName>
        <fullName evidence="10">Uncharacterized protein</fullName>
    </submittedName>
</protein>
<evidence type="ECO:0000256" key="2">
    <source>
        <dbReference type="ARBA" id="ARBA00006375"/>
    </source>
</evidence>
<evidence type="ECO:0000256" key="4">
    <source>
        <dbReference type="ARBA" id="ARBA00022692"/>
    </source>
</evidence>
<dbReference type="SUPFAM" id="SSF103506">
    <property type="entry name" value="Mitochondrial carrier"/>
    <property type="match status" value="1"/>
</dbReference>
<dbReference type="GO" id="GO:0055085">
    <property type="term" value="P:transmembrane transport"/>
    <property type="evidence" value="ECO:0007669"/>
    <property type="project" value="InterPro"/>
</dbReference>
<name>A0A0D2N3U1_9CHLO</name>
<dbReference type="AlphaFoldDB" id="A0A0D2N3U1"/>